<feature type="compositionally biased region" description="Low complexity" evidence="1">
    <location>
        <begin position="475"/>
        <end position="496"/>
    </location>
</feature>
<feature type="compositionally biased region" description="Low complexity" evidence="1">
    <location>
        <begin position="22"/>
        <end position="43"/>
    </location>
</feature>
<feature type="compositionally biased region" description="Low complexity" evidence="1">
    <location>
        <begin position="307"/>
        <end position="332"/>
    </location>
</feature>
<accession>A0A6A6IKQ0</accession>
<feature type="region of interest" description="Disordered" evidence="1">
    <location>
        <begin position="226"/>
        <end position="277"/>
    </location>
</feature>
<evidence type="ECO:0000313" key="3">
    <source>
        <dbReference type="Proteomes" id="UP000800094"/>
    </source>
</evidence>
<feature type="region of interest" description="Disordered" evidence="1">
    <location>
        <begin position="462"/>
        <end position="496"/>
    </location>
</feature>
<feature type="region of interest" description="Disordered" evidence="1">
    <location>
        <begin position="595"/>
        <end position="634"/>
    </location>
</feature>
<dbReference type="OrthoDB" id="3673077at2759"/>
<protein>
    <submittedName>
        <fullName evidence="2">Uncharacterized protein</fullName>
    </submittedName>
</protein>
<organism evidence="2 3">
    <name type="scientific">Trematosphaeria pertusa</name>
    <dbReference type="NCBI Taxonomy" id="390896"/>
    <lineage>
        <taxon>Eukaryota</taxon>
        <taxon>Fungi</taxon>
        <taxon>Dikarya</taxon>
        <taxon>Ascomycota</taxon>
        <taxon>Pezizomycotina</taxon>
        <taxon>Dothideomycetes</taxon>
        <taxon>Pleosporomycetidae</taxon>
        <taxon>Pleosporales</taxon>
        <taxon>Massarineae</taxon>
        <taxon>Trematosphaeriaceae</taxon>
        <taxon>Trematosphaeria</taxon>
    </lineage>
</organism>
<dbReference type="RefSeq" id="XP_033685771.1">
    <property type="nucleotide sequence ID" value="XM_033821368.1"/>
</dbReference>
<feature type="compositionally biased region" description="Polar residues" evidence="1">
    <location>
        <begin position="333"/>
        <end position="352"/>
    </location>
</feature>
<feature type="compositionally biased region" description="Low complexity" evidence="1">
    <location>
        <begin position="403"/>
        <end position="421"/>
    </location>
</feature>
<feature type="region of interest" description="Disordered" evidence="1">
    <location>
        <begin position="1"/>
        <end position="174"/>
    </location>
</feature>
<keyword evidence="3" id="KW-1185">Reference proteome</keyword>
<feature type="compositionally biased region" description="Polar residues" evidence="1">
    <location>
        <begin position="621"/>
        <end position="634"/>
    </location>
</feature>
<feature type="compositionally biased region" description="Basic and acidic residues" evidence="1">
    <location>
        <begin position="127"/>
        <end position="142"/>
    </location>
</feature>
<evidence type="ECO:0000256" key="1">
    <source>
        <dbReference type="SAM" id="MobiDB-lite"/>
    </source>
</evidence>
<feature type="compositionally biased region" description="Polar residues" evidence="1">
    <location>
        <begin position="262"/>
        <end position="277"/>
    </location>
</feature>
<dbReference type="AlphaFoldDB" id="A0A6A6IKQ0"/>
<dbReference type="EMBL" id="ML987193">
    <property type="protein sequence ID" value="KAF2250767.1"/>
    <property type="molecule type" value="Genomic_DNA"/>
</dbReference>
<feature type="compositionally biased region" description="Polar residues" evidence="1">
    <location>
        <begin position="235"/>
        <end position="251"/>
    </location>
</feature>
<name>A0A6A6IKQ0_9PLEO</name>
<dbReference type="Proteomes" id="UP000800094">
    <property type="component" value="Unassembled WGS sequence"/>
</dbReference>
<sequence>MDSFTMAQPPQSPGRLTTPLNPMAAPFHPAAPAAPAAPEFQPPRSIEDALVETGPIGESPFRQSETMRPTFPGIPALQPFRLEDLLPAPEPASQSWPEGLEARSRTARPQQAAVESSDENEPGFSSKPEDRKVEVNTTERRLGSGLSEIMQQDPLAESVASKSEETVASSENTGLLFPLNTRAQGLDDMLVQQALERSLTAKDLAQLLQGNIDSSAARHMSTESIITKSEDSDETVTPHSKQRSQQNTNSRSEVRRPPPGFASSSHQPPMSLYNPTSFFPPQHLPPWQPMLQQAILQQPMLQQPIPQQSMLQQPMQQPSMPQQSMLQQPMLQHQTPQRQMFTTPPAPTSTGGMLSGSHHTHRPSHGSPGMSNSPSRLPPRDRRVSGTQPRAPRTKRMDQGPLPSSADIYPDDASPPAAPLPRAGMLYENAYLGRELEQDQQEDALRVEDHAEWPTPAEVFKADRPAGSARMRQKAPTQPTPVRQAAPAQPAPTRQVAPTQLAPMRQAAPAHHAPMQLPMRQVVPTQPAPIRQAAPAHHAPMLQTAPAYHALMRQVAPTQPDLMRQAAPAYHALMRQVAPTQHAPMRQDALMQPAATRQDMPIRPGPETYALGGQEPISGEAPSSYNPSPARNPSPSISDLVNAGRTDELVCDRRSLTPGQKDGTRYGVMLNGIGMGHSWAPPAASESEPFRVRPRNHEGWGSWEWAIRTGWADE</sequence>
<evidence type="ECO:0000313" key="2">
    <source>
        <dbReference type="EMBL" id="KAF2250767.1"/>
    </source>
</evidence>
<dbReference type="GeneID" id="54574698"/>
<feature type="compositionally biased region" description="Polar residues" evidence="1">
    <location>
        <begin position="1"/>
        <end position="20"/>
    </location>
</feature>
<proteinExistence type="predicted"/>
<reference evidence="2" key="1">
    <citation type="journal article" date="2020" name="Stud. Mycol.">
        <title>101 Dothideomycetes genomes: a test case for predicting lifestyles and emergence of pathogens.</title>
        <authorList>
            <person name="Haridas S."/>
            <person name="Albert R."/>
            <person name="Binder M."/>
            <person name="Bloem J."/>
            <person name="Labutti K."/>
            <person name="Salamov A."/>
            <person name="Andreopoulos B."/>
            <person name="Baker S."/>
            <person name="Barry K."/>
            <person name="Bills G."/>
            <person name="Bluhm B."/>
            <person name="Cannon C."/>
            <person name="Castanera R."/>
            <person name="Culley D."/>
            <person name="Daum C."/>
            <person name="Ezra D."/>
            <person name="Gonzalez J."/>
            <person name="Henrissat B."/>
            <person name="Kuo A."/>
            <person name="Liang C."/>
            <person name="Lipzen A."/>
            <person name="Lutzoni F."/>
            <person name="Magnuson J."/>
            <person name="Mondo S."/>
            <person name="Nolan M."/>
            <person name="Ohm R."/>
            <person name="Pangilinan J."/>
            <person name="Park H.-J."/>
            <person name="Ramirez L."/>
            <person name="Alfaro M."/>
            <person name="Sun H."/>
            <person name="Tritt A."/>
            <person name="Yoshinaga Y."/>
            <person name="Zwiers L.-H."/>
            <person name="Turgeon B."/>
            <person name="Goodwin S."/>
            <person name="Spatafora J."/>
            <person name="Crous P."/>
            <person name="Grigoriev I."/>
        </authorList>
    </citation>
    <scope>NUCLEOTIDE SEQUENCE</scope>
    <source>
        <strain evidence="2">CBS 122368</strain>
    </source>
</reference>
<gene>
    <name evidence="2" type="ORF">BU26DRAFT_269796</name>
</gene>
<feature type="region of interest" description="Disordered" evidence="1">
    <location>
        <begin position="307"/>
        <end position="421"/>
    </location>
</feature>